<dbReference type="Proteomes" id="UP000183107">
    <property type="component" value="Unassembled WGS sequence"/>
</dbReference>
<dbReference type="Gene3D" id="3.40.1730.10">
    <property type="entry name" value="pa0076 domain"/>
    <property type="match status" value="1"/>
</dbReference>
<sequence length="258" mass="28070">MNSNNSTAPDACKNRNDSPIAGWYGKIPCLGDFISRRLPSGFIHAWDSWLQHAMAASRAHLGGRWLDLYLNGPIWRFVLMPGACDASTGIWAGVLMPSVDSVGRYFPLTIALPVDSRPGMMLTVFSAQSWYAALERIALATLNINALPDDLDRNLADNPFPALEPPPQRRDAQELAEWWREGANGLPKTLVLPTENSLADLFDAAAEDILTASAAGKSFWWVVPSEGGPGLLHCFEGLPPENHFAVMLEAHLPLKGGG</sequence>
<dbReference type="OrthoDB" id="9801841at2"/>
<protein>
    <submittedName>
        <fullName evidence="1">Type VI secretion system protein ImpM</fullName>
    </submittedName>
</protein>
<dbReference type="AlphaFoldDB" id="A0A1I5CMZ6"/>
<dbReference type="InterPro" id="IPR038225">
    <property type="entry name" value="TagF_sf"/>
</dbReference>
<dbReference type="EMBL" id="FOVJ01000004">
    <property type="protein sequence ID" value="SFN88348.1"/>
    <property type="molecule type" value="Genomic_DNA"/>
</dbReference>
<keyword evidence="2" id="KW-1185">Reference proteome</keyword>
<dbReference type="NCBIfam" id="TIGR03373">
    <property type="entry name" value="VI_minor_4"/>
    <property type="match status" value="1"/>
</dbReference>
<organism evidence="1 2">
    <name type="scientific">Nitrosospira briensis</name>
    <dbReference type="NCBI Taxonomy" id="35799"/>
    <lineage>
        <taxon>Bacteria</taxon>
        <taxon>Pseudomonadati</taxon>
        <taxon>Pseudomonadota</taxon>
        <taxon>Betaproteobacteria</taxon>
        <taxon>Nitrosomonadales</taxon>
        <taxon>Nitrosomonadaceae</taxon>
        <taxon>Nitrosospira</taxon>
    </lineage>
</organism>
<name>A0A1I5CMZ6_9PROT</name>
<dbReference type="PIRSF" id="PIRSF029287">
    <property type="entry name" value="UCP029287"/>
    <property type="match status" value="1"/>
</dbReference>
<dbReference type="InterPro" id="IPR017748">
    <property type="entry name" value="TagF"/>
</dbReference>
<reference evidence="2" key="1">
    <citation type="submission" date="2016-10" db="EMBL/GenBank/DDBJ databases">
        <authorList>
            <person name="Varghese N."/>
        </authorList>
    </citation>
    <scope>NUCLEOTIDE SEQUENCE [LARGE SCALE GENOMIC DNA]</scope>
    <source>
        <strain evidence="2">Nsp8</strain>
    </source>
</reference>
<dbReference type="Pfam" id="PF09867">
    <property type="entry name" value="TagF_N"/>
    <property type="match status" value="1"/>
</dbReference>
<accession>A0A1I5CMZ6</accession>
<dbReference type="RefSeq" id="WP_083396748.1">
    <property type="nucleotide sequence ID" value="NZ_FOVJ01000004.1"/>
</dbReference>
<proteinExistence type="predicted"/>
<gene>
    <name evidence="1" type="ORF">SAMN05216386_2071</name>
</gene>
<evidence type="ECO:0000313" key="1">
    <source>
        <dbReference type="EMBL" id="SFN88348.1"/>
    </source>
</evidence>
<evidence type="ECO:0000313" key="2">
    <source>
        <dbReference type="Proteomes" id="UP000183107"/>
    </source>
</evidence>